<dbReference type="GO" id="GO:0005634">
    <property type="term" value="C:nucleus"/>
    <property type="evidence" value="ECO:0007669"/>
    <property type="project" value="TreeGrafter"/>
</dbReference>
<accession>A0AAW1UZ53</accession>
<feature type="region of interest" description="Disordered" evidence="2">
    <location>
        <begin position="322"/>
        <end position="359"/>
    </location>
</feature>
<dbReference type="GO" id="GO:0007346">
    <property type="term" value="P:regulation of mitotic cell cycle"/>
    <property type="evidence" value="ECO:0007669"/>
    <property type="project" value="TreeGrafter"/>
</dbReference>
<protein>
    <recommendedName>
        <fullName evidence="5">Disks large-associated protein 5</fullName>
    </recommendedName>
</protein>
<feature type="compositionally biased region" description="Basic and acidic residues" evidence="2">
    <location>
        <begin position="537"/>
        <end position="546"/>
    </location>
</feature>
<dbReference type="EMBL" id="JARQZJ010000094">
    <property type="protein sequence ID" value="KAK9884849.1"/>
    <property type="molecule type" value="Genomic_DNA"/>
</dbReference>
<comment type="similarity">
    <text evidence="1">Belongs to the SAPAP family.</text>
</comment>
<dbReference type="Proteomes" id="UP001431783">
    <property type="component" value="Unassembled WGS sequence"/>
</dbReference>
<feature type="compositionally biased region" description="Basic and acidic residues" evidence="2">
    <location>
        <begin position="973"/>
        <end position="997"/>
    </location>
</feature>
<dbReference type="GO" id="GO:0051642">
    <property type="term" value="P:centrosome localization"/>
    <property type="evidence" value="ECO:0007669"/>
    <property type="project" value="TreeGrafter"/>
</dbReference>
<organism evidence="3 4">
    <name type="scientific">Henosepilachna vigintioctopunctata</name>
    <dbReference type="NCBI Taxonomy" id="420089"/>
    <lineage>
        <taxon>Eukaryota</taxon>
        <taxon>Metazoa</taxon>
        <taxon>Ecdysozoa</taxon>
        <taxon>Arthropoda</taxon>
        <taxon>Hexapoda</taxon>
        <taxon>Insecta</taxon>
        <taxon>Pterygota</taxon>
        <taxon>Neoptera</taxon>
        <taxon>Endopterygota</taxon>
        <taxon>Coleoptera</taxon>
        <taxon>Polyphaga</taxon>
        <taxon>Cucujiformia</taxon>
        <taxon>Coccinelloidea</taxon>
        <taxon>Coccinellidae</taxon>
        <taxon>Epilachninae</taxon>
        <taxon>Epilachnini</taxon>
        <taxon>Henosepilachna</taxon>
    </lineage>
</organism>
<dbReference type="PANTHER" id="PTHR12353">
    <property type="entry name" value="DISKS LARGE-ASSOCIATED PROTEIN DAP SAP90/PSD-95-ASSOCIATED PROTEIN"/>
    <property type="match status" value="1"/>
</dbReference>
<feature type="compositionally biased region" description="Low complexity" evidence="2">
    <location>
        <begin position="346"/>
        <end position="358"/>
    </location>
</feature>
<feature type="region of interest" description="Disordered" evidence="2">
    <location>
        <begin position="237"/>
        <end position="302"/>
    </location>
</feature>
<proteinExistence type="inferred from homology"/>
<dbReference type="GO" id="GO:0005737">
    <property type="term" value="C:cytoplasm"/>
    <property type="evidence" value="ECO:0007669"/>
    <property type="project" value="TreeGrafter"/>
</dbReference>
<feature type="compositionally biased region" description="Low complexity" evidence="2">
    <location>
        <begin position="279"/>
        <end position="302"/>
    </location>
</feature>
<comment type="caution">
    <text evidence="3">The sequence shown here is derived from an EMBL/GenBank/DDBJ whole genome shotgun (WGS) entry which is preliminary data.</text>
</comment>
<reference evidence="3 4" key="1">
    <citation type="submission" date="2023-03" db="EMBL/GenBank/DDBJ databases">
        <title>Genome insight into feeding habits of ladybird beetles.</title>
        <authorList>
            <person name="Li H.-S."/>
            <person name="Huang Y.-H."/>
            <person name="Pang H."/>
        </authorList>
    </citation>
    <scope>NUCLEOTIDE SEQUENCE [LARGE SCALE GENOMIC DNA]</scope>
    <source>
        <strain evidence="3">SYSU_2023b</strain>
        <tissue evidence="3">Whole body</tissue>
    </source>
</reference>
<gene>
    <name evidence="3" type="ORF">WA026_009075</name>
</gene>
<evidence type="ECO:0000256" key="2">
    <source>
        <dbReference type="SAM" id="MobiDB-lite"/>
    </source>
</evidence>
<feature type="compositionally biased region" description="Polar residues" evidence="2">
    <location>
        <begin position="657"/>
        <end position="672"/>
    </location>
</feature>
<feature type="region of interest" description="Disordered" evidence="2">
    <location>
        <begin position="856"/>
        <end position="877"/>
    </location>
</feature>
<evidence type="ECO:0000313" key="4">
    <source>
        <dbReference type="Proteomes" id="UP001431783"/>
    </source>
</evidence>
<evidence type="ECO:0008006" key="5">
    <source>
        <dbReference type="Google" id="ProtNLM"/>
    </source>
</evidence>
<feature type="region of interest" description="Disordered" evidence="2">
    <location>
        <begin position="957"/>
        <end position="997"/>
    </location>
</feature>
<dbReference type="GO" id="GO:0023052">
    <property type="term" value="P:signaling"/>
    <property type="evidence" value="ECO:0007669"/>
    <property type="project" value="InterPro"/>
</dbReference>
<feature type="region of interest" description="Disordered" evidence="2">
    <location>
        <begin position="528"/>
        <end position="687"/>
    </location>
</feature>
<evidence type="ECO:0000256" key="1">
    <source>
        <dbReference type="ARBA" id="ARBA00008839"/>
    </source>
</evidence>
<feature type="compositionally biased region" description="Basic and acidic residues" evidence="2">
    <location>
        <begin position="248"/>
        <end position="257"/>
    </location>
</feature>
<keyword evidence="4" id="KW-1185">Reference proteome</keyword>
<feature type="compositionally biased region" description="Basic residues" evidence="2">
    <location>
        <begin position="646"/>
        <end position="655"/>
    </location>
</feature>
<dbReference type="GO" id="GO:0007052">
    <property type="term" value="P:mitotic spindle organization"/>
    <property type="evidence" value="ECO:0007669"/>
    <property type="project" value="TreeGrafter"/>
</dbReference>
<dbReference type="GO" id="GO:0031616">
    <property type="term" value="C:spindle pole centrosome"/>
    <property type="evidence" value="ECO:0007669"/>
    <property type="project" value="TreeGrafter"/>
</dbReference>
<feature type="compositionally biased region" description="Polar residues" evidence="2">
    <location>
        <begin position="237"/>
        <end position="247"/>
    </location>
</feature>
<evidence type="ECO:0000313" key="3">
    <source>
        <dbReference type="EMBL" id="KAK9884849.1"/>
    </source>
</evidence>
<dbReference type="Pfam" id="PF03359">
    <property type="entry name" value="GKAP"/>
    <property type="match status" value="1"/>
</dbReference>
<dbReference type="AlphaFoldDB" id="A0AAW1UZ53"/>
<dbReference type="GO" id="GO:0007059">
    <property type="term" value="P:chromosome segregation"/>
    <property type="evidence" value="ECO:0007669"/>
    <property type="project" value="TreeGrafter"/>
</dbReference>
<dbReference type="PANTHER" id="PTHR12353:SF1">
    <property type="entry name" value="DISKS LARGE-ASSOCIATED PROTEIN 5"/>
    <property type="match status" value="1"/>
</dbReference>
<feature type="compositionally biased region" description="Basic residues" evidence="2">
    <location>
        <begin position="858"/>
        <end position="873"/>
    </location>
</feature>
<name>A0AAW1UZ53_9CUCU</name>
<feature type="compositionally biased region" description="Polar residues" evidence="2">
    <location>
        <begin position="329"/>
        <end position="341"/>
    </location>
</feature>
<dbReference type="InterPro" id="IPR005026">
    <property type="entry name" value="SAPAP"/>
</dbReference>
<dbReference type="GO" id="GO:0051382">
    <property type="term" value="P:kinetochore assembly"/>
    <property type="evidence" value="ECO:0007669"/>
    <property type="project" value="TreeGrafter"/>
</dbReference>
<sequence>MDEWITHLYKSKGGFAKNTRENRRSTAVEKRRDYRNSVLTQLRQIPQIMSPLHLDEKIEVPQEKPVKSKRMEMLEKWKKEKEKKQLEAKKKSKPIFKVCRVRSHENLNEVYSSIKGKKIIKDKAATSIQSDNEKKMPKPTSSLVATNIENSSRMDKKANAKSTSSAIGFNQYSANKGHPKSSLVPRKISQATSNGSEVSKKTKLQSIDNTGDLVKNKKLDNGLVTKKLIKISNDKSSTNKTINSEMNSQDKKKDCKVPKKKTPVSKNLTDTSGKIEKLNISTNNKSLKSSSHSQPSTSSFNNVSIPYMEQTYTERQMNHKNTPAKIGNLNISTNNETVKSPRNNHRSTSSCNNSSTPNMKETYTETQTVIGKSQSPCVPFEESMLSISANQTIETSRTICDNDYTLQVEHTNNSTKQIERKSLRISLQKKKIEKMLASEKTPIQKNISESLVENLSETEKKMKGGTPTGRYSECMTNCFVNLRPLNTNLYESTPLLNYSKKIRKNKKNQTETLDKEFNLSIENMESIPCNKSTKKTKSSDKKEKSTPHQQLDIPKDVSLISTSNEGKFLRNKSFPDPRNSSKLPQNKTSSSSKKRNSTRYSVSLTEIPSEGAVNEGETPDTSTFARLTRRRSQRVRYENTTNNSVKKSKTNKRKSVPVSQSIKKTYFTPNKSASDKESSNNVFETPKLTKDNEEDVINYISPFVTTSRGKTAARKEYHMRKSLEGFDSSIAGSTDPKSPKLAAAYFERLLNREIVRIQELCEVWQSYKESGNVSDDACGLIDMTIGQSNLLISKKFNQFRGLIERTRCNDQSEMKVQCEDLHGFWDMIFKQVEDLDKRFENLEYMKQNNWLEEDVRKKTPIKRGPKKKKRGRAKSATEASSLLKEAIIAARKKKAQSKSDGNLEIIIEKKNGTPDRKILANSSVLNFEKNSSTPARGILKSASAKSEKKKNVAFVETSTSGGHKENMLSPTFIRKDTPRPRRRSERESLGRSKLVFE</sequence>
<dbReference type="GO" id="GO:0008017">
    <property type="term" value="F:microtubule binding"/>
    <property type="evidence" value="ECO:0007669"/>
    <property type="project" value="TreeGrafter"/>
</dbReference>